<dbReference type="AlphaFoldDB" id="A0A7E4W101"/>
<evidence type="ECO:0000313" key="1">
    <source>
        <dbReference type="Proteomes" id="UP000492821"/>
    </source>
</evidence>
<accession>A0A7E4W101</accession>
<proteinExistence type="predicted"/>
<organism evidence="1 2">
    <name type="scientific">Panagrellus redivivus</name>
    <name type="common">Microworm</name>
    <dbReference type="NCBI Taxonomy" id="6233"/>
    <lineage>
        <taxon>Eukaryota</taxon>
        <taxon>Metazoa</taxon>
        <taxon>Ecdysozoa</taxon>
        <taxon>Nematoda</taxon>
        <taxon>Chromadorea</taxon>
        <taxon>Rhabditida</taxon>
        <taxon>Tylenchina</taxon>
        <taxon>Panagrolaimomorpha</taxon>
        <taxon>Panagrolaimoidea</taxon>
        <taxon>Panagrolaimidae</taxon>
        <taxon>Panagrellus</taxon>
    </lineage>
</organism>
<dbReference type="WBParaSite" id="Pan_g4807.t1">
    <property type="protein sequence ID" value="Pan_g4807.t1"/>
    <property type="gene ID" value="Pan_g4807"/>
</dbReference>
<dbReference type="Proteomes" id="UP000492821">
    <property type="component" value="Unassembled WGS sequence"/>
</dbReference>
<protein>
    <submittedName>
        <fullName evidence="2">Uncharacterized protein</fullName>
    </submittedName>
</protein>
<reference evidence="2" key="2">
    <citation type="submission" date="2020-10" db="UniProtKB">
        <authorList>
            <consortium name="WormBaseParasite"/>
        </authorList>
    </citation>
    <scope>IDENTIFICATION</scope>
</reference>
<reference evidence="1" key="1">
    <citation type="journal article" date="2013" name="Genetics">
        <title>The draft genome and transcriptome of Panagrellus redivivus are shaped by the harsh demands of a free-living lifestyle.</title>
        <authorList>
            <person name="Srinivasan J."/>
            <person name="Dillman A.R."/>
            <person name="Macchietto M.G."/>
            <person name="Heikkinen L."/>
            <person name="Lakso M."/>
            <person name="Fracchia K.M."/>
            <person name="Antoshechkin I."/>
            <person name="Mortazavi A."/>
            <person name="Wong G."/>
            <person name="Sternberg P.W."/>
        </authorList>
    </citation>
    <scope>NUCLEOTIDE SEQUENCE [LARGE SCALE GENOMIC DNA]</scope>
    <source>
        <strain evidence="1">MT8872</strain>
    </source>
</reference>
<sequence>MLADPSHPPRVSEMSVFSTSRVRDCLHCVCGVFGSPTNCIQHQVFIRPAFRDPRRQCPRFEAVEPAYVGKVAIEWMRRSTWRLAQSRQLTLAYNRALCRRSKGVKKTNRNR</sequence>
<name>A0A7E4W101_PANRE</name>
<evidence type="ECO:0000313" key="2">
    <source>
        <dbReference type="WBParaSite" id="Pan_g4807.t1"/>
    </source>
</evidence>
<keyword evidence="1" id="KW-1185">Reference proteome</keyword>